<dbReference type="GO" id="GO:0008270">
    <property type="term" value="F:zinc ion binding"/>
    <property type="evidence" value="ECO:0007669"/>
    <property type="project" value="UniProtKB-KW"/>
</dbReference>
<dbReference type="PANTHER" id="PTHR18929">
    <property type="entry name" value="PROTEIN DISULFIDE ISOMERASE"/>
    <property type="match status" value="1"/>
</dbReference>
<dbReference type="CDD" id="cd02981">
    <property type="entry name" value="PDI_b_family"/>
    <property type="match status" value="1"/>
</dbReference>
<evidence type="ECO:0000256" key="17">
    <source>
        <dbReference type="RuleBase" id="RU361130"/>
    </source>
</evidence>
<dbReference type="InterPro" id="IPR011011">
    <property type="entry name" value="Znf_FYVE_PHD"/>
</dbReference>
<evidence type="ECO:0000256" key="7">
    <source>
        <dbReference type="ARBA" id="ARBA00022729"/>
    </source>
</evidence>
<evidence type="ECO:0000256" key="6">
    <source>
        <dbReference type="ARBA" id="ARBA00022723"/>
    </source>
</evidence>
<dbReference type="InterPro" id="IPR005792">
    <property type="entry name" value="Prot_disulphide_isomerase"/>
</dbReference>
<evidence type="ECO:0000256" key="10">
    <source>
        <dbReference type="ARBA" id="ARBA00022824"/>
    </source>
</evidence>
<dbReference type="OrthoDB" id="427280at2759"/>
<dbReference type="SMART" id="SM01408">
    <property type="entry name" value="ING"/>
    <property type="match status" value="1"/>
</dbReference>
<gene>
    <name evidence="20" type="ORF">DEBURN_LOCUS8624</name>
</gene>
<dbReference type="InterPro" id="IPR017937">
    <property type="entry name" value="Thioredoxin_CS"/>
</dbReference>
<evidence type="ECO:0000256" key="3">
    <source>
        <dbReference type="ARBA" id="ARBA00004319"/>
    </source>
</evidence>
<proteinExistence type="inferred from homology"/>
<dbReference type="PANTHER" id="PTHR18929:SF132">
    <property type="entry name" value="PROTEIN DISULFIDE-ISOMERASE A3"/>
    <property type="match status" value="1"/>
</dbReference>
<dbReference type="GO" id="GO:0005788">
    <property type="term" value="C:endoplasmic reticulum lumen"/>
    <property type="evidence" value="ECO:0007669"/>
    <property type="project" value="UniProtKB-SubCell"/>
</dbReference>
<sequence>TLNFTELVDPEILYLIEFYAPWCGHCQSLAPEYEKAATILKPDNIKLAKVDCTSETEKCREYDIKGYPTLKVFKGDKITDYGGGRQADLIVSYMRKQALPAVSDITVDTFDTFKDSENVVVIGFWNIDSQKEHDVFVEVAEILRNSYLFGQTGQKEAADKAGITAPAVVLYNKLEKSMELFNDTYEKEKLVNFIKAYSVPVLGEIGPENYSSYVDSGLPIGFLFYENEEQYKLLKSSVEPILQKCKGRMTFGYIDATKYGAHAENINLKQQWPAFGIQKLVENDEFEKYPFDQSKEITPESLGEFVTLFVDGKISPAIKSQPIPEKNDGPVYTLVSYNFEEVVYDKSKDVLVEFYAPWCGHCKKLGPIYHELGALYSEYKDKILIAKMDCSENDLPPIVPFKIGGFPTIKLFKAGEKEIVDYADDRSLESFVEFLKQNAVNKVEVKVEVERKQPNDIEYGHNVDFSELKTASEVLDDYLDSIYNLNSEVVAALEELRHLDEQCERLRKICKECQDKSFACMDSEQKDDGDKDSSYWRNMAESCSAESLQKHDEKIAITDKLYNLLTRHYDRLDEELARNNIHLDEFGHMVQCDHPKCETGWYHWECVGLSQQPSGQWLCPDCEFTPYPQVVEHNPIDSIMQHAFESFAMYSYPGQGIDDFTLTNHPYHW</sequence>
<feature type="disulfide bond" description="Redox-active" evidence="15">
    <location>
        <begin position="23"/>
        <end position="26"/>
    </location>
</feature>
<dbReference type="Pfam" id="PF12998">
    <property type="entry name" value="ING"/>
    <property type="match status" value="1"/>
</dbReference>
<keyword evidence="6" id="KW-0479">Metal-binding</keyword>
<dbReference type="InterPro" id="IPR005788">
    <property type="entry name" value="PDI_thioredoxin-like_dom"/>
</dbReference>
<evidence type="ECO:0000259" key="19">
    <source>
        <dbReference type="PROSITE" id="PS51352"/>
    </source>
</evidence>
<dbReference type="EMBL" id="CAJVPK010001327">
    <property type="protein sequence ID" value="CAG8582109.1"/>
    <property type="molecule type" value="Genomic_DNA"/>
</dbReference>
<dbReference type="Gene3D" id="3.40.30.10">
    <property type="entry name" value="Glutaredoxin"/>
    <property type="match status" value="4"/>
</dbReference>
<evidence type="ECO:0000256" key="8">
    <source>
        <dbReference type="ARBA" id="ARBA00022737"/>
    </source>
</evidence>
<keyword evidence="9" id="KW-0863">Zinc-finger</keyword>
<dbReference type="CDD" id="cd02995">
    <property type="entry name" value="PDI_a_PDI_a'_C"/>
    <property type="match status" value="1"/>
</dbReference>
<dbReference type="InterPro" id="IPR036249">
    <property type="entry name" value="Thioredoxin-like_sf"/>
</dbReference>
<dbReference type="PRINTS" id="PR00421">
    <property type="entry name" value="THIOREDOXIN"/>
</dbReference>
<dbReference type="FunFam" id="3.40.30.10:FF:000107">
    <property type="entry name" value="Protein disulfide-isomerase 5-2"/>
    <property type="match status" value="1"/>
</dbReference>
<keyword evidence="10" id="KW-0256">Endoplasmic reticulum</keyword>
<dbReference type="AlphaFoldDB" id="A0A9N9BWF0"/>
<comment type="similarity">
    <text evidence="4 16">Belongs to the protein disulfide isomerase family.</text>
</comment>
<keyword evidence="7" id="KW-0732">Signal</keyword>
<evidence type="ECO:0000313" key="21">
    <source>
        <dbReference type="Proteomes" id="UP000789706"/>
    </source>
</evidence>
<dbReference type="Proteomes" id="UP000789706">
    <property type="component" value="Unassembled WGS sequence"/>
</dbReference>
<evidence type="ECO:0000256" key="1">
    <source>
        <dbReference type="ARBA" id="ARBA00001182"/>
    </source>
</evidence>
<reference evidence="20" key="1">
    <citation type="submission" date="2021-06" db="EMBL/GenBank/DDBJ databases">
        <authorList>
            <person name="Kallberg Y."/>
            <person name="Tangrot J."/>
            <person name="Rosling A."/>
        </authorList>
    </citation>
    <scope>NUCLEOTIDE SEQUENCE</scope>
    <source>
        <strain evidence="20">AZ414A</strain>
    </source>
</reference>
<dbReference type="NCBIfam" id="TIGR01126">
    <property type="entry name" value="pdi_dom"/>
    <property type="match status" value="2"/>
</dbReference>
<comment type="caution">
    <text evidence="20">The sequence shown here is derived from an EMBL/GenBank/DDBJ whole genome shotgun (WGS) entry which is preliminary data.</text>
</comment>
<dbReference type="InterPro" id="IPR013083">
    <property type="entry name" value="Znf_RING/FYVE/PHD"/>
</dbReference>
<feature type="disulfide bond" description="Redox-active" evidence="15">
    <location>
        <begin position="359"/>
        <end position="362"/>
    </location>
</feature>
<feature type="coiled-coil region" evidence="18">
    <location>
        <begin position="482"/>
        <end position="516"/>
    </location>
</feature>
<keyword evidence="11" id="KW-0862">Zinc</keyword>
<protein>
    <recommendedName>
        <fullName evidence="5 17">Protein disulfide-isomerase</fullName>
        <ecNumber evidence="5 17">5.3.4.1</ecNumber>
    </recommendedName>
</protein>
<dbReference type="GO" id="GO:0003756">
    <property type="term" value="F:protein disulfide isomerase activity"/>
    <property type="evidence" value="ECO:0007669"/>
    <property type="project" value="UniProtKB-EC"/>
</dbReference>
<dbReference type="InterPro" id="IPR013766">
    <property type="entry name" value="Thioredoxin_domain"/>
</dbReference>
<keyword evidence="8" id="KW-0677">Repeat</keyword>
<keyword evidence="18" id="KW-0175">Coiled coil</keyword>
<evidence type="ECO:0000256" key="18">
    <source>
        <dbReference type="SAM" id="Coils"/>
    </source>
</evidence>
<evidence type="ECO:0000256" key="12">
    <source>
        <dbReference type="ARBA" id="ARBA00023157"/>
    </source>
</evidence>
<dbReference type="SUPFAM" id="SSF52833">
    <property type="entry name" value="Thioredoxin-like"/>
    <property type="match status" value="4"/>
</dbReference>
<dbReference type="GO" id="GO:0034976">
    <property type="term" value="P:response to endoplasmic reticulum stress"/>
    <property type="evidence" value="ECO:0007669"/>
    <property type="project" value="TreeGrafter"/>
</dbReference>
<evidence type="ECO:0000256" key="11">
    <source>
        <dbReference type="ARBA" id="ARBA00022833"/>
    </source>
</evidence>
<name>A0A9N9BWF0_9GLOM</name>
<feature type="domain" description="Thioredoxin" evidence="19">
    <location>
        <begin position="309"/>
        <end position="440"/>
    </location>
</feature>
<evidence type="ECO:0000256" key="9">
    <source>
        <dbReference type="ARBA" id="ARBA00022771"/>
    </source>
</evidence>
<dbReference type="NCBIfam" id="TIGR01130">
    <property type="entry name" value="ER_PDI_fam"/>
    <property type="match status" value="1"/>
</dbReference>
<keyword evidence="13 17" id="KW-0413">Isomerase</keyword>
<organism evidence="20 21">
    <name type="scientific">Diversispora eburnea</name>
    <dbReference type="NCBI Taxonomy" id="1213867"/>
    <lineage>
        <taxon>Eukaryota</taxon>
        <taxon>Fungi</taxon>
        <taxon>Fungi incertae sedis</taxon>
        <taxon>Mucoromycota</taxon>
        <taxon>Glomeromycotina</taxon>
        <taxon>Glomeromycetes</taxon>
        <taxon>Diversisporales</taxon>
        <taxon>Diversisporaceae</taxon>
        <taxon>Diversispora</taxon>
    </lineage>
</organism>
<evidence type="ECO:0000256" key="4">
    <source>
        <dbReference type="ARBA" id="ARBA00006347"/>
    </source>
</evidence>
<evidence type="ECO:0000256" key="16">
    <source>
        <dbReference type="RuleBase" id="RU004208"/>
    </source>
</evidence>
<evidence type="ECO:0000256" key="2">
    <source>
        <dbReference type="ARBA" id="ARBA00002692"/>
    </source>
</evidence>
<accession>A0A9N9BWF0</accession>
<feature type="domain" description="Thioredoxin" evidence="19">
    <location>
        <begin position="1"/>
        <end position="99"/>
    </location>
</feature>
<evidence type="ECO:0000256" key="14">
    <source>
        <dbReference type="ARBA" id="ARBA00023284"/>
    </source>
</evidence>
<dbReference type="PROSITE" id="PS51352">
    <property type="entry name" value="THIOREDOXIN_2"/>
    <property type="match status" value="2"/>
</dbReference>
<feature type="non-terminal residue" evidence="20">
    <location>
        <position position="1"/>
    </location>
</feature>
<evidence type="ECO:0000256" key="15">
    <source>
        <dbReference type="PIRSR" id="PIRSR605792-51"/>
    </source>
</evidence>
<comment type="subcellular location">
    <subcellularLocation>
        <location evidence="3">Endoplasmic reticulum lumen</location>
    </subcellularLocation>
</comment>
<keyword evidence="14 15" id="KW-0676">Redox-active center</keyword>
<evidence type="ECO:0000256" key="5">
    <source>
        <dbReference type="ARBA" id="ARBA00012723"/>
    </source>
</evidence>
<dbReference type="PROSITE" id="PS00194">
    <property type="entry name" value="THIOREDOXIN_1"/>
    <property type="match status" value="2"/>
</dbReference>
<evidence type="ECO:0000256" key="13">
    <source>
        <dbReference type="ARBA" id="ARBA00023235"/>
    </source>
</evidence>
<dbReference type="GO" id="GO:0006457">
    <property type="term" value="P:protein folding"/>
    <property type="evidence" value="ECO:0007669"/>
    <property type="project" value="TreeGrafter"/>
</dbReference>
<keyword evidence="21" id="KW-1185">Reference proteome</keyword>
<comment type="function">
    <text evidence="2">Participates in the folding of proteins containing disulfide bonds, may be involved in glycosylation, prolyl hydroxylation and triglyceride transfer.</text>
</comment>
<keyword evidence="12 15" id="KW-1015">Disulfide bond</keyword>
<dbReference type="CDD" id="cd02982">
    <property type="entry name" value="PDI_b'_family"/>
    <property type="match status" value="1"/>
</dbReference>
<dbReference type="CDD" id="cd02961">
    <property type="entry name" value="PDI_a_family"/>
    <property type="match status" value="1"/>
</dbReference>
<dbReference type="SMART" id="SM00249">
    <property type="entry name" value="PHD"/>
    <property type="match status" value="1"/>
</dbReference>
<dbReference type="Pfam" id="PF13848">
    <property type="entry name" value="Thioredoxin_6"/>
    <property type="match status" value="1"/>
</dbReference>
<dbReference type="InterPro" id="IPR024610">
    <property type="entry name" value="ING_N_histone-binding"/>
</dbReference>
<comment type="catalytic activity">
    <reaction evidence="1 17">
        <text>Catalyzes the rearrangement of -S-S- bonds in proteins.</text>
        <dbReference type="EC" id="5.3.4.1"/>
    </reaction>
</comment>
<dbReference type="Gene3D" id="6.10.140.1740">
    <property type="match status" value="1"/>
</dbReference>
<dbReference type="EC" id="5.3.4.1" evidence="5 17"/>
<dbReference type="Gene3D" id="3.30.40.10">
    <property type="entry name" value="Zinc/RING finger domain, C3HC4 (zinc finger)"/>
    <property type="match status" value="1"/>
</dbReference>
<dbReference type="InterPro" id="IPR001965">
    <property type="entry name" value="Znf_PHD"/>
</dbReference>
<evidence type="ECO:0000313" key="20">
    <source>
        <dbReference type="EMBL" id="CAG8582109.1"/>
    </source>
</evidence>
<dbReference type="SUPFAM" id="SSF57903">
    <property type="entry name" value="FYVE/PHD zinc finger"/>
    <property type="match status" value="1"/>
</dbReference>
<dbReference type="Pfam" id="PF00085">
    <property type="entry name" value="Thioredoxin"/>
    <property type="match status" value="2"/>
</dbReference>